<dbReference type="Pfam" id="PF20209">
    <property type="entry name" value="DUF6570"/>
    <property type="match status" value="1"/>
</dbReference>
<dbReference type="Proteomes" id="UP000663828">
    <property type="component" value="Unassembled WGS sequence"/>
</dbReference>
<gene>
    <name evidence="4" type="ORF">XAT740_LOCUS53623</name>
</gene>
<feature type="compositionally biased region" description="Basic and acidic residues" evidence="1">
    <location>
        <begin position="28"/>
        <end position="41"/>
    </location>
</feature>
<evidence type="ECO:0000259" key="3">
    <source>
        <dbReference type="Pfam" id="PF20209"/>
    </source>
</evidence>
<keyword evidence="5" id="KW-1185">Reference proteome</keyword>
<evidence type="ECO:0000259" key="2">
    <source>
        <dbReference type="Pfam" id="PF14214"/>
    </source>
</evidence>
<evidence type="ECO:0000313" key="4">
    <source>
        <dbReference type="EMBL" id="CAF1642850.1"/>
    </source>
</evidence>
<comment type="caution">
    <text evidence="4">The sequence shown here is derived from an EMBL/GenBank/DDBJ whole genome shotgun (WGS) entry which is preliminary data.</text>
</comment>
<proteinExistence type="predicted"/>
<evidence type="ECO:0000313" key="5">
    <source>
        <dbReference type="Proteomes" id="UP000663828"/>
    </source>
</evidence>
<organism evidence="4 5">
    <name type="scientific">Adineta ricciae</name>
    <name type="common">Rotifer</name>
    <dbReference type="NCBI Taxonomy" id="249248"/>
    <lineage>
        <taxon>Eukaryota</taxon>
        <taxon>Metazoa</taxon>
        <taxon>Spiralia</taxon>
        <taxon>Gnathifera</taxon>
        <taxon>Rotifera</taxon>
        <taxon>Eurotatoria</taxon>
        <taxon>Bdelloidea</taxon>
        <taxon>Adinetida</taxon>
        <taxon>Adinetidae</taxon>
        <taxon>Adineta</taxon>
    </lineage>
</organism>
<reference evidence="4" key="1">
    <citation type="submission" date="2021-02" db="EMBL/GenBank/DDBJ databases">
        <authorList>
            <person name="Nowell W R."/>
        </authorList>
    </citation>
    <scope>NUCLEOTIDE SEQUENCE</scope>
</reference>
<accession>A0A816E6T8</accession>
<evidence type="ECO:0008006" key="6">
    <source>
        <dbReference type="Google" id="ProtNLM"/>
    </source>
</evidence>
<dbReference type="InterPro" id="IPR046700">
    <property type="entry name" value="DUF6570"/>
</dbReference>
<protein>
    <recommendedName>
        <fullName evidence="6">Helitron helicase-like domain-containing protein</fullName>
    </recommendedName>
</protein>
<feature type="domain" description="Helitron helicase-like" evidence="2">
    <location>
        <begin position="530"/>
        <end position="729"/>
    </location>
</feature>
<feature type="non-terminal residue" evidence="4">
    <location>
        <position position="729"/>
    </location>
</feature>
<feature type="domain" description="DUF6570" evidence="3">
    <location>
        <begin position="246"/>
        <end position="383"/>
    </location>
</feature>
<dbReference type="InterPro" id="IPR025476">
    <property type="entry name" value="Helitron_helicase-like"/>
</dbReference>
<evidence type="ECO:0000256" key="1">
    <source>
        <dbReference type="SAM" id="MobiDB-lite"/>
    </source>
</evidence>
<name>A0A816E6T8_ADIRI</name>
<sequence>MTPDQATRQRVIAQGRSEARRSTLSSEEIERQRELARDRSMAKRAVASPAESEAQRALARERSSTRRAIVAPQSAERLETFDQKQHHSQENINRKTDSVEVEWPKPADLECKTTCLKNFIQCMSMQSLEEGICSICNIRCYKRDLRCVPYNKIPSIELLKAHNDIYNIISGLDQPKGSHSADQNSMDCDLELSTDRLIQPSATKTSFICVNGIVLYRKGLHHKFDRRKRSTVHCDICMACWSSLAKEKVPKFSVANKVWVGDVPSELRDLTIPEQRLIALYRHNSCIVKLQSSFHSASTAQSALKGNCISFPQDVVNIATTLPLELNELCDSLKIIFVGSHTPNRNQLKRILTVRKTKVAAALQWLKTNNSLYKHITINKSAIENLPSDDVPECLWTTMQISTEVETAGNDRAGYVPDTNPVETDLNNDKTIPLLTSGVLDVNGINISSDDVTQHMLERVKVRTPEELFDRDSEASVRKDPVYLIPRGNKPTNEYYNPNLLMGIFPTLFPYGCGALEDNSRSVKINLREHIRYLLSLEDRRFEENHSFIFVVFNILQRRTACFHAQLMTTRPYFQKSAELIESLSSDDIQTALVNISKGVYSKAVDERINALMKHIRVISGHVMGSAHSRSALRTKIHALCFNIGLPSLFVTINPADIHSPVALYFSGIDLDLDNVILKKMGTSYERAQVIATHPVATAKFFNCLVKSILKCLVLGGVLGPAKAYFGTV</sequence>
<feature type="region of interest" description="Disordered" evidence="1">
    <location>
        <begin position="1"/>
        <end position="68"/>
    </location>
</feature>
<dbReference type="EMBL" id="CAJNOR010009267">
    <property type="protein sequence ID" value="CAF1642850.1"/>
    <property type="molecule type" value="Genomic_DNA"/>
</dbReference>
<dbReference type="AlphaFoldDB" id="A0A816E6T8"/>
<dbReference type="Pfam" id="PF14214">
    <property type="entry name" value="Helitron_like_N"/>
    <property type="match status" value="1"/>
</dbReference>